<gene>
    <name evidence="1" type="ORF">F2Q69_00018386</name>
</gene>
<protein>
    <recommendedName>
        <fullName evidence="3">NYN domain-containing protein</fullName>
    </recommendedName>
</protein>
<evidence type="ECO:0000313" key="2">
    <source>
        <dbReference type="Proteomes" id="UP000712600"/>
    </source>
</evidence>
<name>A0A8S9Q399_BRACR</name>
<dbReference type="EMBL" id="QGKX02001290">
    <property type="protein sequence ID" value="KAF3536186.1"/>
    <property type="molecule type" value="Genomic_DNA"/>
</dbReference>
<comment type="caution">
    <text evidence="1">The sequence shown here is derived from an EMBL/GenBank/DDBJ whole genome shotgun (WGS) entry which is preliminary data.</text>
</comment>
<dbReference type="AlphaFoldDB" id="A0A8S9Q399"/>
<reference evidence="1" key="1">
    <citation type="submission" date="2019-12" db="EMBL/GenBank/DDBJ databases">
        <title>Genome sequencing and annotation of Brassica cretica.</title>
        <authorList>
            <person name="Studholme D.J."/>
            <person name="Sarris P."/>
        </authorList>
    </citation>
    <scope>NUCLEOTIDE SEQUENCE</scope>
    <source>
        <strain evidence="1">PFS-109/04</strain>
        <tissue evidence="1">Leaf</tissue>
    </source>
</reference>
<evidence type="ECO:0000313" key="1">
    <source>
        <dbReference type="EMBL" id="KAF3536186.1"/>
    </source>
</evidence>
<sequence>MGEEGETIEFYSGDETLVFWNMDDYPIPVGIDNLRSNIEEALDQMGFRGHKDFNVHCEQLNCETKEELGKAGFFYLGHPQWWIPLRSP</sequence>
<organism evidence="1 2">
    <name type="scientific">Brassica cretica</name>
    <name type="common">Mustard</name>
    <dbReference type="NCBI Taxonomy" id="69181"/>
    <lineage>
        <taxon>Eukaryota</taxon>
        <taxon>Viridiplantae</taxon>
        <taxon>Streptophyta</taxon>
        <taxon>Embryophyta</taxon>
        <taxon>Tracheophyta</taxon>
        <taxon>Spermatophyta</taxon>
        <taxon>Magnoliopsida</taxon>
        <taxon>eudicotyledons</taxon>
        <taxon>Gunneridae</taxon>
        <taxon>Pentapetalae</taxon>
        <taxon>rosids</taxon>
        <taxon>malvids</taxon>
        <taxon>Brassicales</taxon>
        <taxon>Brassicaceae</taxon>
        <taxon>Brassiceae</taxon>
        <taxon>Brassica</taxon>
    </lineage>
</organism>
<dbReference type="Proteomes" id="UP000712600">
    <property type="component" value="Unassembled WGS sequence"/>
</dbReference>
<accession>A0A8S9Q399</accession>
<proteinExistence type="predicted"/>
<evidence type="ECO:0008006" key="3">
    <source>
        <dbReference type="Google" id="ProtNLM"/>
    </source>
</evidence>